<dbReference type="PANTHER" id="PTHR43638">
    <property type="entry name" value="OXIDOREDUCTASE, ALDO/KETO REDUCTASE FAMILY PROTEIN"/>
    <property type="match status" value="1"/>
</dbReference>
<reference evidence="2 3" key="1">
    <citation type="journal article" date="2016" name="Int. J. Syst. Evol. Microbiol.">
        <title>Resolving the Complexity of Human Skin Metagenomes Using Single-Molecule Sequencing.</title>
        <authorList>
            <consortium name="NISC Comparative Sequencing Program"/>
            <person name="Tsai Y.C."/>
            <person name="Conlan S."/>
            <person name="Deming C."/>
            <person name="Segre J.A."/>
            <person name="Kong H.H."/>
            <person name="Korlach J."/>
            <person name="Oh J."/>
        </authorList>
    </citation>
    <scope>NUCLEOTIDE SEQUENCE [LARGE SCALE GENOMIC DNA]</scope>
    <source>
        <strain evidence="2 3">1B08</strain>
    </source>
</reference>
<dbReference type="SUPFAM" id="SSF51430">
    <property type="entry name" value="NAD(P)-linked oxidoreductase"/>
    <property type="match status" value="1"/>
</dbReference>
<evidence type="ECO:0000313" key="2">
    <source>
        <dbReference type="EMBL" id="KXU18928.1"/>
    </source>
</evidence>
<dbReference type="PANTHER" id="PTHR43638:SF3">
    <property type="entry name" value="ALDEHYDE REDUCTASE"/>
    <property type="match status" value="1"/>
</dbReference>
<name>A0ABR5VBB1_9CORY</name>
<sequence>MAYSPMPQFRDYDANAELLALVRRLAAVHDATPAQLSLAWVMAKGAVPIPGSRKPEHLRENLAAADIVLTANEVADIDAALDATAMSDVFGGTKN</sequence>
<dbReference type="InterPro" id="IPR036812">
    <property type="entry name" value="NAD(P)_OxRdtase_dom_sf"/>
</dbReference>
<proteinExistence type="predicted"/>
<protein>
    <submittedName>
        <fullName evidence="2">Aldo/keto reductase family protein</fullName>
    </submittedName>
</protein>
<organism evidence="2 3">
    <name type="scientific">Corynebacterium simulans</name>
    <dbReference type="NCBI Taxonomy" id="146827"/>
    <lineage>
        <taxon>Bacteria</taxon>
        <taxon>Bacillati</taxon>
        <taxon>Actinomycetota</taxon>
        <taxon>Actinomycetes</taxon>
        <taxon>Mycobacteriales</taxon>
        <taxon>Corynebacteriaceae</taxon>
        <taxon>Corynebacterium</taxon>
    </lineage>
</organism>
<dbReference type="EMBL" id="LTEB01000014">
    <property type="protein sequence ID" value="KXU18928.1"/>
    <property type="molecule type" value="Genomic_DNA"/>
</dbReference>
<evidence type="ECO:0000313" key="3">
    <source>
        <dbReference type="Proteomes" id="UP000070339"/>
    </source>
</evidence>
<dbReference type="Pfam" id="PF00248">
    <property type="entry name" value="Aldo_ket_red"/>
    <property type="match status" value="1"/>
</dbReference>
<dbReference type="InterPro" id="IPR023210">
    <property type="entry name" value="NADP_OxRdtase_dom"/>
</dbReference>
<feature type="domain" description="NADP-dependent oxidoreductase" evidence="1">
    <location>
        <begin position="7"/>
        <end position="81"/>
    </location>
</feature>
<keyword evidence="3" id="KW-1185">Reference proteome</keyword>
<evidence type="ECO:0000259" key="1">
    <source>
        <dbReference type="Pfam" id="PF00248"/>
    </source>
</evidence>
<dbReference type="Proteomes" id="UP000070339">
    <property type="component" value="Unassembled WGS sequence"/>
</dbReference>
<comment type="caution">
    <text evidence="2">The sequence shown here is derived from an EMBL/GenBank/DDBJ whole genome shotgun (WGS) entry which is preliminary data.</text>
</comment>
<gene>
    <name evidence="2" type="ORF">WM41_0461</name>
</gene>
<dbReference type="Gene3D" id="3.20.20.100">
    <property type="entry name" value="NADP-dependent oxidoreductase domain"/>
    <property type="match status" value="1"/>
</dbReference>
<accession>A0ABR5VBB1</accession>